<reference evidence="1" key="2">
    <citation type="submission" date="2017-10" db="EMBL/GenBank/DDBJ databases">
        <title>Ladona fulva Genome sequencing and assembly.</title>
        <authorList>
            <person name="Murali S."/>
            <person name="Richards S."/>
            <person name="Bandaranaike D."/>
            <person name="Bellair M."/>
            <person name="Blankenburg K."/>
            <person name="Chao H."/>
            <person name="Dinh H."/>
            <person name="Doddapaneni H."/>
            <person name="Dugan-Rocha S."/>
            <person name="Elkadiri S."/>
            <person name="Gnanaolivu R."/>
            <person name="Hernandez B."/>
            <person name="Skinner E."/>
            <person name="Javaid M."/>
            <person name="Lee S."/>
            <person name="Li M."/>
            <person name="Ming W."/>
            <person name="Munidasa M."/>
            <person name="Muniz J."/>
            <person name="Nguyen L."/>
            <person name="Hughes D."/>
            <person name="Osuji N."/>
            <person name="Pu L.-L."/>
            <person name="Puazo M."/>
            <person name="Qu C."/>
            <person name="Quiroz J."/>
            <person name="Raj R."/>
            <person name="Weissenberger G."/>
            <person name="Xin Y."/>
            <person name="Zou X."/>
            <person name="Han Y."/>
            <person name="Worley K."/>
            <person name="Muzny D."/>
            <person name="Gibbs R."/>
        </authorList>
    </citation>
    <scope>NUCLEOTIDE SEQUENCE</scope>
    <source>
        <strain evidence="1">Sampled in the wild</strain>
    </source>
</reference>
<sequence>MDKLYQENKKRKVDGDHSEYQTAKRQALLSRSLKGSSSVSQGVVDTLILGFVINMVQPFSVVEEESFFNLIKGLASSPSVMCRKTLISRLAERYGALKNRLVGELALASAAAIMADCWSHFNKSFMGITVHWIDEKTLARRSAMLTVDLRFNSFCFGFR</sequence>
<dbReference type="AlphaFoldDB" id="A0A8K0K837"/>
<dbReference type="Proteomes" id="UP000792457">
    <property type="component" value="Unassembled WGS sequence"/>
</dbReference>
<reference evidence="1" key="1">
    <citation type="submission" date="2013-04" db="EMBL/GenBank/DDBJ databases">
        <authorList>
            <person name="Qu J."/>
            <person name="Murali S.C."/>
            <person name="Bandaranaike D."/>
            <person name="Bellair M."/>
            <person name="Blankenburg K."/>
            <person name="Chao H."/>
            <person name="Dinh H."/>
            <person name="Doddapaneni H."/>
            <person name="Downs B."/>
            <person name="Dugan-Rocha S."/>
            <person name="Elkadiri S."/>
            <person name="Gnanaolivu R.D."/>
            <person name="Hernandez B."/>
            <person name="Javaid M."/>
            <person name="Jayaseelan J.C."/>
            <person name="Lee S."/>
            <person name="Li M."/>
            <person name="Ming W."/>
            <person name="Munidasa M."/>
            <person name="Muniz J."/>
            <person name="Nguyen L."/>
            <person name="Ongeri F."/>
            <person name="Osuji N."/>
            <person name="Pu L.-L."/>
            <person name="Puazo M."/>
            <person name="Qu C."/>
            <person name="Quiroz J."/>
            <person name="Raj R."/>
            <person name="Weissenberger G."/>
            <person name="Xin Y."/>
            <person name="Zou X."/>
            <person name="Han Y."/>
            <person name="Richards S."/>
            <person name="Worley K."/>
            <person name="Muzny D."/>
            <person name="Gibbs R."/>
        </authorList>
    </citation>
    <scope>NUCLEOTIDE SEQUENCE</scope>
    <source>
        <strain evidence="1">Sampled in the wild</strain>
    </source>
</reference>
<evidence type="ECO:0008006" key="3">
    <source>
        <dbReference type="Google" id="ProtNLM"/>
    </source>
</evidence>
<accession>A0A8K0K837</accession>
<comment type="caution">
    <text evidence="1">The sequence shown here is derived from an EMBL/GenBank/DDBJ whole genome shotgun (WGS) entry which is preliminary data.</text>
</comment>
<name>A0A8K0K837_LADFU</name>
<organism evidence="1 2">
    <name type="scientific">Ladona fulva</name>
    <name type="common">Scarce chaser dragonfly</name>
    <name type="synonym">Libellula fulva</name>
    <dbReference type="NCBI Taxonomy" id="123851"/>
    <lineage>
        <taxon>Eukaryota</taxon>
        <taxon>Metazoa</taxon>
        <taxon>Ecdysozoa</taxon>
        <taxon>Arthropoda</taxon>
        <taxon>Hexapoda</taxon>
        <taxon>Insecta</taxon>
        <taxon>Pterygota</taxon>
        <taxon>Palaeoptera</taxon>
        <taxon>Odonata</taxon>
        <taxon>Epiprocta</taxon>
        <taxon>Anisoptera</taxon>
        <taxon>Libelluloidea</taxon>
        <taxon>Libellulidae</taxon>
        <taxon>Ladona</taxon>
    </lineage>
</organism>
<evidence type="ECO:0000313" key="2">
    <source>
        <dbReference type="Proteomes" id="UP000792457"/>
    </source>
</evidence>
<proteinExistence type="predicted"/>
<keyword evidence="2" id="KW-1185">Reference proteome</keyword>
<dbReference type="PANTHER" id="PTHR47501">
    <property type="entry name" value="TRANSPOSASE-RELATED"/>
    <property type="match status" value="1"/>
</dbReference>
<dbReference type="OrthoDB" id="8195018at2759"/>
<dbReference type="PANTHER" id="PTHR47501:SF5">
    <property type="entry name" value="HAT C-TERMINAL DIMERISATION DOMAIN-CONTAINING PROTEIN"/>
    <property type="match status" value="1"/>
</dbReference>
<dbReference type="EMBL" id="KZ308331">
    <property type="protein sequence ID" value="KAG8227638.1"/>
    <property type="molecule type" value="Genomic_DNA"/>
</dbReference>
<evidence type="ECO:0000313" key="1">
    <source>
        <dbReference type="EMBL" id="KAG8227638.1"/>
    </source>
</evidence>
<gene>
    <name evidence="1" type="ORF">J437_LFUL008715</name>
</gene>
<protein>
    <recommendedName>
        <fullName evidence="3">Transposase</fullName>
    </recommendedName>
</protein>